<protein>
    <submittedName>
        <fullName evidence="1">Jg22567 protein</fullName>
    </submittedName>
</protein>
<proteinExistence type="predicted"/>
<accession>A0A8S4QPQ5</accession>
<evidence type="ECO:0000313" key="2">
    <source>
        <dbReference type="Proteomes" id="UP000838756"/>
    </source>
</evidence>
<gene>
    <name evidence="1" type="primary">jg22567</name>
    <name evidence="1" type="ORF">PAEG_LOCUS4783</name>
</gene>
<evidence type="ECO:0000313" key="1">
    <source>
        <dbReference type="EMBL" id="CAH2216826.1"/>
    </source>
</evidence>
<sequence length="46" mass="4977">TPTSHGTFQLYEHGGRNSSASASSYIAQYFNTAAGKSNRECVSVFF</sequence>
<name>A0A8S4QPQ5_9NEOP</name>
<reference evidence="1" key="1">
    <citation type="submission" date="2022-03" db="EMBL/GenBank/DDBJ databases">
        <authorList>
            <person name="Lindestad O."/>
        </authorList>
    </citation>
    <scope>NUCLEOTIDE SEQUENCE</scope>
</reference>
<organism evidence="1 2">
    <name type="scientific">Pararge aegeria aegeria</name>
    <dbReference type="NCBI Taxonomy" id="348720"/>
    <lineage>
        <taxon>Eukaryota</taxon>
        <taxon>Metazoa</taxon>
        <taxon>Ecdysozoa</taxon>
        <taxon>Arthropoda</taxon>
        <taxon>Hexapoda</taxon>
        <taxon>Insecta</taxon>
        <taxon>Pterygota</taxon>
        <taxon>Neoptera</taxon>
        <taxon>Endopterygota</taxon>
        <taxon>Lepidoptera</taxon>
        <taxon>Glossata</taxon>
        <taxon>Ditrysia</taxon>
        <taxon>Papilionoidea</taxon>
        <taxon>Nymphalidae</taxon>
        <taxon>Satyrinae</taxon>
        <taxon>Satyrini</taxon>
        <taxon>Parargina</taxon>
        <taxon>Pararge</taxon>
    </lineage>
</organism>
<dbReference type="Proteomes" id="UP000838756">
    <property type="component" value="Unassembled WGS sequence"/>
</dbReference>
<feature type="non-terminal residue" evidence="1">
    <location>
        <position position="1"/>
    </location>
</feature>
<dbReference type="AlphaFoldDB" id="A0A8S4QPQ5"/>
<keyword evidence="2" id="KW-1185">Reference proteome</keyword>
<dbReference type="EMBL" id="CAKXAJ010017055">
    <property type="protein sequence ID" value="CAH2216826.1"/>
    <property type="molecule type" value="Genomic_DNA"/>
</dbReference>
<comment type="caution">
    <text evidence="1">The sequence shown here is derived from an EMBL/GenBank/DDBJ whole genome shotgun (WGS) entry which is preliminary data.</text>
</comment>